<sequence>MSETSILILMRSAPYGSSAARDALDAALTCSVFEAPVTLLFMDDAVYQLLKNQSPAGIGQKNLNAIQQSLPLYDIDRLCVDQSALSHRGLSEEQLSLPVESVDAAAIARLMAEHTHVMSF</sequence>
<evidence type="ECO:0000313" key="2">
    <source>
        <dbReference type="EMBL" id="TCK09055.1"/>
    </source>
</evidence>
<reference evidence="2 3" key="1">
    <citation type="submission" date="2019-03" db="EMBL/GenBank/DDBJ databases">
        <title>Genomic Encyclopedia of Archaeal and Bacterial Type Strains, Phase II (KMG-II): from individual species to whole genera.</title>
        <authorList>
            <person name="Goeker M."/>
        </authorList>
    </citation>
    <scope>NUCLEOTIDE SEQUENCE [LARGE SCALE GENOMIC DNA]</scope>
    <source>
        <strain evidence="2 3">DSM 27697</strain>
    </source>
</reference>
<keyword evidence="3" id="KW-1185">Reference proteome</keyword>
<dbReference type="InterPro" id="IPR017462">
    <property type="entry name" value="Sulphur_relay_TusC/DsrF"/>
</dbReference>
<dbReference type="NCBIfam" id="NF001238">
    <property type="entry name" value="PRK00211.1"/>
    <property type="match status" value="1"/>
</dbReference>
<organism evidence="2 3">
    <name type="scientific">Marinobacterium mangrovicola</name>
    <dbReference type="NCBI Taxonomy" id="1476959"/>
    <lineage>
        <taxon>Bacteria</taxon>
        <taxon>Pseudomonadati</taxon>
        <taxon>Pseudomonadota</taxon>
        <taxon>Gammaproteobacteria</taxon>
        <taxon>Oceanospirillales</taxon>
        <taxon>Oceanospirillaceae</taxon>
        <taxon>Marinobacterium</taxon>
    </lineage>
</organism>
<dbReference type="InterPro" id="IPR027396">
    <property type="entry name" value="DsrEFH-like"/>
</dbReference>
<proteinExistence type="inferred from homology"/>
<dbReference type="NCBIfam" id="TIGR03010">
    <property type="entry name" value="sulf_tusC_dsrF"/>
    <property type="match status" value="1"/>
</dbReference>
<accession>A0A4R1GPX8</accession>
<evidence type="ECO:0000256" key="1">
    <source>
        <dbReference type="ARBA" id="ARBA00005996"/>
    </source>
</evidence>
<dbReference type="OrthoDB" id="9789418at2"/>
<dbReference type="Gene3D" id="3.40.1260.10">
    <property type="entry name" value="DsrEFH-like"/>
    <property type="match status" value="1"/>
</dbReference>
<dbReference type="PANTHER" id="PTHR38780">
    <property type="entry name" value="PROTEIN TUSC"/>
    <property type="match status" value="1"/>
</dbReference>
<comment type="similarity">
    <text evidence="1">Belongs to the DsrF/TusC family.</text>
</comment>
<name>A0A4R1GPX8_9GAMM</name>
<gene>
    <name evidence="2" type="ORF">CLV83_1153</name>
</gene>
<dbReference type="RefSeq" id="WP_132288742.1">
    <property type="nucleotide sequence ID" value="NZ_SMFU01000007.1"/>
</dbReference>
<dbReference type="Pfam" id="PF02635">
    <property type="entry name" value="DsrE"/>
    <property type="match status" value="1"/>
</dbReference>
<dbReference type="AlphaFoldDB" id="A0A4R1GPX8"/>
<dbReference type="SUPFAM" id="SSF75169">
    <property type="entry name" value="DsrEFH-like"/>
    <property type="match status" value="1"/>
</dbReference>
<evidence type="ECO:0000313" key="3">
    <source>
        <dbReference type="Proteomes" id="UP000294546"/>
    </source>
</evidence>
<dbReference type="Proteomes" id="UP000294546">
    <property type="component" value="Unassembled WGS sequence"/>
</dbReference>
<protein>
    <submittedName>
        <fullName evidence="2">tRNA 2-thiouridine synthesizing protein C</fullName>
    </submittedName>
</protein>
<dbReference type="InterPro" id="IPR003787">
    <property type="entry name" value="Sulphur_relay_DsrE/F-like"/>
</dbReference>
<dbReference type="EMBL" id="SMFU01000007">
    <property type="protein sequence ID" value="TCK09055.1"/>
    <property type="molecule type" value="Genomic_DNA"/>
</dbReference>
<dbReference type="PANTHER" id="PTHR38780:SF1">
    <property type="entry name" value="PROTEIN TUSC"/>
    <property type="match status" value="1"/>
</dbReference>
<comment type="caution">
    <text evidence="2">The sequence shown here is derived from an EMBL/GenBank/DDBJ whole genome shotgun (WGS) entry which is preliminary data.</text>
</comment>